<gene>
    <name evidence="1" type="ORF">A2557_13770</name>
</gene>
<dbReference type="GO" id="GO:0044010">
    <property type="term" value="P:single-species biofilm formation"/>
    <property type="evidence" value="ECO:0007669"/>
    <property type="project" value="InterPro"/>
</dbReference>
<comment type="caution">
    <text evidence="1">The sequence shown here is derived from an EMBL/GenBank/DDBJ whole genome shotgun (WGS) entry which is preliminary data.</text>
</comment>
<dbReference type="GO" id="GO:0017148">
    <property type="term" value="P:negative regulation of translation"/>
    <property type="evidence" value="ECO:0007669"/>
    <property type="project" value="InterPro"/>
</dbReference>
<reference evidence="1 2" key="1">
    <citation type="journal article" date="2016" name="Nat. Commun.">
        <title>Thousands of microbial genomes shed light on interconnected biogeochemical processes in an aquifer system.</title>
        <authorList>
            <person name="Anantharaman K."/>
            <person name="Brown C.T."/>
            <person name="Hug L.A."/>
            <person name="Sharon I."/>
            <person name="Castelle C.J."/>
            <person name="Probst A.J."/>
            <person name="Thomas B.C."/>
            <person name="Singh A."/>
            <person name="Wilkins M.J."/>
            <person name="Karaoz U."/>
            <person name="Brodie E.L."/>
            <person name="Williams K.H."/>
            <person name="Hubbard S.S."/>
            <person name="Banfield J.F."/>
        </authorList>
    </citation>
    <scope>NUCLEOTIDE SEQUENCE [LARGE SCALE GENOMIC DNA]</scope>
</reference>
<organism evidence="1 2">
    <name type="scientific">Candidatus Lambdaproteobacteria bacterium RIFOXYD2_FULL_56_26</name>
    <dbReference type="NCBI Taxonomy" id="1817773"/>
    <lineage>
        <taxon>Bacteria</taxon>
        <taxon>Pseudomonadati</taxon>
        <taxon>Pseudomonadota</taxon>
        <taxon>Candidatus Lambdaproteobacteria</taxon>
    </lineage>
</organism>
<protein>
    <submittedName>
        <fullName evidence="1">Uncharacterized protein</fullName>
    </submittedName>
</protein>
<name>A0A1F6H0I8_9PROT</name>
<proteinExistence type="predicted"/>
<evidence type="ECO:0000313" key="1">
    <source>
        <dbReference type="EMBL" id="OGH03814.1"/>
    </source>
</evidence>
<dbReference type="InterPro" id="IPR031451">
    <property type="entry name" value="MqsR_toxin"/>
</dbReference>
<dbReference type="AlphaFoldDB" id="A0A1F6H0I8"/>
<dbReference type="Proteomes" id="UP000177583">
    <property type="component" value="Unassembled WGS sequence"/>
</dbReference>
<dbReference type="GO" id="GO:0009372">
    <property type="term" value="P:quorum sensing"/>
    <property type="evidence" value="ECO:0007669"/>
    <property type="project" value="InterPro"/>
</dbReference>
<evidence type="ECO:0000313" key="2">
    <source>
        <dbReference type="Proteomes" id="UP000177583"/>
    </source>
</evidence>
<dbReference type="Pfam" id="PF15723">
    <property type="entry name" value="MqsR_toxin"/>
    <property type="match status" value="1"/>
</dbReference>
<dbReference type="EMBL" id="MFNF01000012">
    <property type="protein sequence ID" value="OGH03814.1"/>
    <property type="molecule type" value="Genomic_DNA"/>
</dbReference>
<dbReference type="InterPro" id="IPR038493">
    <property type="entry name" value="MqsR_sf"/>
</dbReference>
<dbReference type="Gene3D" id="3.30.2310.40">
    <property type="match status" value="1"/>
</dbReference>
<accession>A0A1F6H0I8</accession>
<sequence>MVRPTNQLKTVRDLLNQGLYRINPDVLQKAKVDFGWEEGEIIKAVKKLNVSQCYNTVPHTLAPTCWVDYYRAKNLHLERDVYLHFYVHAGTVVINSFKKGS</sequence>